<accession>A0ABP0FPZ6</accession>
<dbReference type="EMBL" id="CAWYQH010000068">
    <property type="protein sequence ID" value="CAK8680512.1"/>
    <property type="molecule type" value="Genomic_DNA"/>
</dbReference>
<comment type="caution">
    <text evidence="4">The sequence shown here is derived from an EMBL/GenBank/DDBJ whole genome shotgun (WGS) entry which is preliminary data.</text>
</comment>
<evidence type="ECO:0000256" key="3">
    <source>
        <dbReference type="SAM" id="SignalP"/>
    </source>
</evidence>
<organism evidence="4 5">
    <name type="scientific">Clavelina lepadiformis</name>
    <name type="common">Light-bulb sea squirt</name>
    <name type="synonym">Ascidia lepadiformis</name>
    <dbReference type="NCBI Taxonomy" id="159417"/>
    <lineage>
        <taxon>Eukaryota</taxon>
        <taxon>Metazoa</taxon>
        <taxon>Chordata</taxon>
        <taxon>Tunicata</taxon>
        <taxon>Ascidiacea</taxon>
        <taxon>Aplousobranchia</taxon>
        <taxon>Clavelinidae</taxon>
        <taxon>Clavelina</taxon>
    </lineage>
</organism>
<feature type="chain" id="PRO_5047162915" description="CUB domain-containing protein" evidence="3">
    <location>
        <begin position="23"/>
        <end position="286"/>
    </location>
</feature>
<feature type="region of interest" description="Disordered" evidence="1">
    <location>
        <begin position="173"/>
        <end position="198"/>
    </location>
</feature>
<reference evidence="4 5" key="1">
    <citation type="submission" date="2024-02" db="EMBL/GenBank/DDBJ databases">
        <authorList>
            <person name="Daric V."/>
            <person name="Darras S."/>
        </authorList>
    </citation>
    <scope>NUCLEOTIDE SEQUENCE [LARGE SCALE GENOMIC DNA]</scope>
</reference>
<feature type="signal peptide" evidence="3">
    <location>
        <begin position="1"/>
        <end position="22"/>
    </location>
</feature>
<sequence>MFRSTLLSLLVFYMYLMGWTEGDTGCGKLQHTTRTGHFYYQIWNSSGENCNWTFTPPSNRSDVMLVINIPELDRYSDGHWRDELIMPDGEVLLHNTSSRAHRDTTKTWCGVYVREQHGVHRTCASDVIINDVCERTTAVSMKWPPVLQSNSYYYFMFLSYAFLDCQTAVQEPSQTTTQATTSTSTATTTTTKQYETSTTSDLPNIAGQMMSRLRNKLRTTTIASITMGAIAAVFALILIALVVKLFNNKSRGTEIPISFKSNMYQGDQQQVVGYHNMALDLQNEQA</sequence>
<evidence type="ECO:0000256" key="2">
    <source>
        <dbReference type="SAM" id="Phobius"/>
    </source>
</evidence>
<protein>
    <recommendedName>
        <fullName evidence="6">CUB domain-containing protein</fullName>
    </recommendedName>
</protein>
<feature type="transmembrane region" description="Helical" evidence="2">
    <location>
        <begin position="222"/>
        <end position="243"/>
    </location>
</feature>
<evidence type="ECO:0000313" key="5">
    <source>
        <dbReference type="Proteomes" id="UP001642483"/>
    </source>
</evidence>
<proteinExistence type="predicted"/>
<keyword evidence="3" id="KW-0732">Signal</keyword>
<name>A0ABP0FPZ6_CLALP</name>
<keyword evidence="5" id="KW-1185">Reference proteome</keyword>
<keyword evidence="2" id="KW-0472">Membrane</keyword>
<evidence type="ECO:0008006" key="6">
    <source>
        <dbReference type="Google" id="ProtNLM"/>
    </source>
</evidence>
<evidence type="ECO:0000313" key="4">
    <source>
        <dbReference type="EMBL" id="CAK8680512.1"/>
    </source>
</evidence>
<dbReference type="Proteomes" id="UP001642483">
    <property type="component" value="Unassembled WGS sequence"/>
</dbReference>
<keyword evidence="2" id="KW-0812">Transmembrane</keyword>
<gene>
    <name evidence="4" type="ORF">CVLEPA_LOCUS10758</name>
</gene>
<evidence type="ECO:0000256" key="1">
    <source>
        <dbReference type="SAM" id="MobiDB-lite"/>
    </source>
</evidence>
<keyword evidence="2" id="KW-1133">Transmembrane helix</keyword>